<evidence type="ECO:0000259" key="3">
    <source>
        <dbReference type="SMART" id="SM01208"/>
    </source>
</evidence>
<reference evidence="4 5" key="1">
    <citation type="submission" date="2017-07" db="EMBL/GenBank/DDBJ databases">
        <title>Mechanisms for carbon and nitrogen cycling indicate functional differentiation within the Candidate Phyla Radiation.</title>
        <authorList>
            <person name="Danczak R.E."/>
            <person name="Johnston M.D."/>
            <person name="Kenah C."/>
            <person name="Slattery M."/>
            <person name="Wrighton K.C."/>
            <person name="Wilkins M.J."/>
        </authorList>
    </citation>
    <scope>NUCLEOTIDE SEQUENCE [LARGE SCALE GENOMIC DNA]</scope>
    <source>
        <strain evidence="4">Licking1014_7</strain>
    </source>
</reference>
<dbReference type="InterPro" id="IPR052913">
    <property type="entry name" value="Glycopeptide_resist_protein"/>
</dbReference>
<name>A0A554LJP6_9BACT</name>
<keyword evidence="2" id="KW-0812">Transmembrane</keyword>
<dbReference type="Gene3D" id="3.10.20.800">
    <property type="match status" value="1"/>
</dbReference>
<keyword evidence="1" id="KW-0732">Signal</keyword>
<accession>A0A554LJP6</accession>
<dbReference type="AlphaFoldDB" id="A0A554LJP6"/>
<organism evidence="4 5">
    <name type="scientific">Candidatus Berkelbacteria bacterium Licking1014_7</name>
    <dbReference type="NCBI Taxonomy" id="2017147"/>
    <lineage>
        <taxon>Bacteria</taxon>
        <taxon>Candidatus Berkelbacteria</taxon>
    </lineage>
</organism>
<keyword evidence="2" id="KW-1133">Transmembrane helix</keyword>
<dbReference type="InterPro" id="IPR007391">
    <property type="entry name" value="Vancomycin_resist_VanW"/>
</dbReference>
<dbReference type="InterPro" id="IPR022029">
    <property type="entry name" value="YoaR-like_PG-bd"/>
</dbReference>
<evidence type="ECO:0000256" key="1">
    <source>
        <dbReference type="ARBA" id="ARBA00022729"/>
    </source>
</evidence>
<sequence length="597" mass="67277">MKKRFKKITRILGFSLFSIILLFVFFMVALNVFFVDKIFPRVVLGQTNLSGYNKIEVKDLILQKVADQGEKIILTYSGKSWSIDFNEIGLKYDIQKTVDVVLSVGRQKNVFKSFVEQFHLMVASFDAQAVYEVDQQSFEQKIKEIASEIDVSEQDATLIYQNGGFVKKEEKMGKKFDTENAYQQLYQKMAQIDRMVYEMRVNTLKPRVYVSGLDQTYKKMNQFDSSDYILSVDGKKQFILPKEQIVSWFDFYATNQPALDGRGAELGARLSQEKLSAYIKTLALEIDREPINAKLAIKDSKVSVFTPSQAGLKLDQKKALLQIQQAILSGDNQKILLPVAKKEPEVSDKTADKLGIKEKIGQATTSFKGSPSNRVHNIKNGTEALTGILIKPGEVFSAVSWLGEVNANSGYLPELVIKENRTIPEYGGGLCQVSTTLFRAALNAGLPIKERQNHSYRVSYYEPPVGLDATIYLPKPDLKIENDTQGYILIQSEIKGDDLTFEFYGTSDGRTSKIEGPYVSDYTDPPEPIRIETDELKKGEEKQIEKAHKGASAVAYYRVFNQDGSLRGEQTFKSKYKSWAARFLVGTREEGGTDNGQ</sequence>
<dbReference type="EMBL" id="VMGK01000007">
    <property type="protein sequence ID" value="TSC93105.1"/>
    <property type="molecule type" value="Genomic_DNA"/>
</dbReference>
<dbReference type="InterPro" id="IPR038054">
    <property type="entry name" value="LD_TPept-like_central_sf"/>
</dbReference>
<protein>
    <recommendedName>
        <fullName evidence="3">G5 domain-containing protein</fullName>
    </recommendedName>
</protein>
<evidence type="ECO:0000256" key="2">
    <source>
        <dbReference type="SAM" id="Phobius"/>
    </source>
</evidence>
<evidence type="ECO:0000313" key="4">
    <source>
        <dbReference type="EMBL" id="TSC93105.1"/>
    </source>
</evidence>
<feature type="transmembrane region" description="Helical" evidence="2">
    <location>
        <begin position="12"/>
        <end position="34"/>
    </location>
</feature>
<comment type="caution">
    <text evidence="4">The sequence shown here is derived from an EMBL/GenBank/DDBJ whole genome shotgun (WGS) entry which is preliminary data.</text>
</comment>
<feature type="domain" description="G5" evidence="3">
    <location>
        <begin position="514"/>
        <end position="589"/>
    </location>
</feature>
<dbReference type="Pfam" id="PF04294">
    <property type="entry name" value="VanW"/>
    <property type="match status" value="1"/>
</dbReference>
<dbReference type="PANTHER" id="PTHR35788:SF1">
    <property type="entry name" value="EXPORTED PROTEIN"/>
    <property type="match status" value="1"/>
</dbReference>
<keyword evidence="2" id="KW-0472">Membrane</keyword>
<evidence type="ECO:0000313" key="5">
    <source>
        <dbReference type="Proteomes" id="UP000315689"/>
    </source>
</evidence>
<dbReference type="PANTHER" id="PTHR35788">
    <property type="entry name" value="EXPORTED PROTEIN-RELATED"/>
    <property type="match status" value="1"/>
</dbReference>
<proteinExistence type="predicted"/>
<dbReference type="SMART" id="SM01208">
    <property type="entry name" value="G5"/>
    <property type="match status" value="1"/>
</dbReference>
<dbReference type="Pfam" id="PF12229">
    <property type="entry name" value="PG_binding_4"/>
    <property type="match status" value="2"/>
</dbReference>
<gene>
    <name evidence="4" type="ORF">CEN89_268</name>
</gene>
<dbReference type="Proteomes" id="UP000315689">
    <property type="component" value="Unassembled WGS sequence"/>
</dbReference>
<dbReference type="InterPro" id="IPR011098">
    <property type="entry name" value="G5_dom"/>
</dbReference>